<sequence length="134" mass="13902">MSRKSVTGSRNKTTATGRCSPRWTHGAVRPPVDTRGGAAPGGHTGQAFLRIPKNPSESGLGYWIQKVSVPPPAAARPPDKPPECKQVTDASANTFFGGRAVKGLRGIGVGVGGLRGCATGRRGRRGIAMRSGSR</sequence>
<dbReference type="AlphaFoldDB" id="A0A4Z2GKL8"/>
<organism evidence="2 3">
    <name type="scientific">Liparis tanakae</name>
    <name type="common">Tanaka's snailfish</name>
    <dbReference type="NCBI Taxonomy" id="230148"/>
    <lineage>
        <taxon>Eukaryota</taxon>
        <taxon>Metazoa</taxon>
        <taxon>Chordata</taxon>
        <taxon>Craniata</taxon>
        <taxon>Vertebrata</taxon>
        <taxon>Euteleostomi</taxon>
        <taxon>Actinopterygii</taxon>
        <taxon>Neopterygii</taxon>
        <taxon>Teleostei</taxon>
        <taxon>Neoteleostei</taxon>
        <taxon>Acanthomorphata</taxon>
        <taxon>Eupercaria</taxon>
        <taxon>Perciformes</taxon>
        <taxon>Cottioidei</taxon>
        <taxon>Cottales</taxon>
        <taxon>Liparidae</taxon>
        <taxon>Liparis</taxon>
    </lineage>
</organism>
<dbReference type="EMBL" id="SRLO01000503">
    <property type="protein sequence ID" value="TNN53849.1"/>
    <property type="molecule type" value="Genomic_DNA"/>
</dbReference>
<evidence type="ECO:0000313" key="3">
    <source>
        <dbReference type="Proteomes" id="UP000314294"/>
    </source>
</evidence>
<evidence type="ECO:0000256" key="1">
    <source>
        <dbReference type="SAM" id="MobiDB-lite"/>
    </source>
</evidence>
<evidence type="ECO:0000313" key="2">
    <source>
        <dbReference type="EMBL" id="TNN53849.1"/>
    </source>
</evidence>
<name>A0A4Z2GKL8_9TELE</name>
<reference evidence="2 3" key="1">
    <citation type="submission" date="2019-03" db="EMBL/GenBank/DDBJ databases">
        <title>First draft genome of Liparis tanakae, snailfish: a comprehensive survey of snailfish specific genes.</title>
        <authorList>
            <person name="Kim W."/>
            <person name="Song I."/>
            <person name="Jeong J.-H."/>
            <person name="Kim D."/>
            <person name="Kim S."/>
            <person name="Ryu S."/>
            <person name="Song J.Y."/>
            <person name="Lee S.K."/>
        </authorList>
    </citation>
    <scope>NUCLEOTIDE SEQUENCE [LARGE SCALE GENOMIC DNA]</scope>
    <source>
        <tissue evidence="2">Muscle</tissue>
    </source>
</reference>
<feature type="compositionally biased region" description="Polar residues" evidence="1">
    <location>
        <begin position="1"/>
        <end position="17"/>
    </location>
</feature>
<comment type="caution">
    <text evidence="2">The sequence shown here is derived from an EMBL/GenBank/DDBJ whole genome shotgun (WGS) entry which is preliminary data.</text>
</comment>
<feature type="region of interest" description="Disordered" evidence="1">
    <location>
        <begin position="1"/>
        <end position="53"/>
    </location>
</feature>
<dbReference type="Proteomes" id="UP000314294">
    <property type="component" value="Unassembled WGS sequence"/>
</dbReference>
<gene>
    <name evidence="2" type="ORF">EYF80_035910</name>
</gene>
<protein>
    <submittedName>
        <fullName evidence="2">Uncharacterized protein</fullName>
    </submittedName>
</protein>
<accession>A0A4Z2GKL8</accession>
<proteinExistence type="predicted"/>
<keyword evidence="3" id="KW-1185">Reference proteome</keyword>